<dbReference type="OrthoDB" id="9801454at2"/>
<feature type="domain" description="CinA C-terminal" evidence="1">
    <location>
        <begin position="4"/>
        <end position="156"/>
    </location>
</feature>
<dbReference type="Pfam" id="PF02464">
    <property type="entry name" value="CinA"/>
    <property type="match status" value="1"/>
</dbReference>
<dbReference type="EMBL" id="CVQV01000002">
    <property type="protein sequence ID" value="CRK74268.1"/>
    <property type="molecule type" value="Genomic_DNA"/>
</dbReference>
<dbReference type="NCBIfam" id="TIGR00199">
    <property type="entry name" value="PncC_domain"/>
    <property type="match status" value="1"/>
</dbReference>
<dbReference type="STRING" id="282199.GCA_001049735_00295"/>
<dbReference type="InterPro" id="IPR036653">
    <property type="entry name" value="CinA-like_C"/>
</dbReference>
<dbReference type="Gene3D" id="3.90.950.20">
    <property type="entry name" value="CinA-like"/>
    <property type="match status" value="1"/>
</dbReference>
<organism evidence="2 3">
    <name type="scientific">Nereida ignava</name>
    <dbReference type="NCBI Taxonomy" id="282199"/>
    <lineage>
        <taxon>Bacteria</taxon>
        <taxon>Pseudomonadati</taxon>
        <taxon>Pseudomonadota</taxon>
        <taxon>Alphaproteobacteria</taxon>
        <taxon>Rhodobacterales</taxon>
        <taxon>Roseobacteraceae</taxon>
        <taxon>Nereida</taxon>
    </lineage>
</organism>
<evidence type="ECO:0000313" key="3">
    <source>
        <dbReference type="Proteomes" id="UP000048949"/>
    </source>
</evidence>
<reference evidence="2 3" key="1">
    <citation type="submission" date="2015-04" db="EMBL/GenBank/DDBJ databases">
        <authorList>
            <person name="Syromyatnikov M.Y."/>
            <person name="Popov V.N."/>
        </authorList>
    </citation>
    <scope>NUCLEOTIDE SEQUENCE [LARGE SCALE GENOMIC DNA]</scope>
    <source>
        <strain evidence="2 3">CECT 5292</strain>
    </source>
</reference>
<proteinExistence type="predicted"/>
<gene>
    <name evidence="2" type="primary">pncC_1</name>
    <name evidence="2" type="ORF">NIG5292_00295</name>
</gene>
<protein>
    <submittedName>
        <fullName evidence="2">Nicotinamide-nucleotide amidohydrolase PncC</fullName>
        <ecNumber evidence="2">3.5.1.42</ecNumber>
    </submittedName>
</protein>
<sequence length="161" mass="16864">MHSELANKTLEAARRVNRTIATAESCTGGMVSAALTEIAGSSDVVVCGFTTYANSAKEMMLGVASETLAQHGAVSTEVAEQMARGAVARSDARTSVSITGIAGPGGSDFKPEGRVCFALFDEPTDTCLTETIEFGALGRTHVRCAARDHALGMLIRFFESQ</sequence>
<evidence type="ECO:0000313" key="2">
    <source>
        <dbReference type="EMBL" id="CRK74268.1"/>
    </source>
</evidence>
<dbReference type="EC" id="3.5.1.42" evidence="2"/>
<evidence type="ECO:0000259" key="1">
    <source>
        <dbReference type="Pfam" id="PF02464"/>
    </source>
</evidence>
<dbReference type="SUPFAM" id="SSF142433">
    <property type="entry name" value="CinA-like"/>
    <property type="match status" value="1"/>
</dbReference>
<name>A0A0U1NHQ7_9RHOB</name>
<dbReference type="AlphaFoldDB" id="A0A0U1NHQ7"/>
<dbReference type="GO" id="GO:0019159">
    <property type="term" value="F:nicotinamide-nucleotide amidase activity"/>
    <property type="evidence" value="ECO:0007669"/>
    <property type="project" value="UniProtKB-EC"/>
</dbReference>
<keyword evidence="2" id="KW-0378">Hydrolase</keyword>
<keyword evidence="3" id="KW-1185">Reference proteome</keyword>
<accession>A0A0U1NHQ7</accession>
<dbReference type="Proteomes" id="UP000048949">
    <property type="component" value="Unassembled WGS sequence"/>
</dbReference>
<dbReference type="RefSeq" id="WP_048597564.1">
    <property type="nucleotide sequence ID" value="NZ_CBFHGK010000009.1"/>
</dbReference>
<dbReference type="InterPro" id="IPR008136">
    <property type="entry name" value="CinA_C"/>
</dbReference>